<comment type="caution">
    <text evidence="2">The sequence shown here is derived from an EMBL/GenBank/DDBJ whole genome shotgun (WGS) entry which is preliminary data.</text>
</comment>
<dbReference type="Proteomes" id="UP000287651">
    <property type="component" value="Unassembled WGS sequence"/>
</dbReference>
<dbReference type="EMBL" id="AMZH03008357">
    <property type="protein sequence ID" value="RRT59126.1"/>
    <property type="molecule type" value="Genomic_DNA"/>
</dbReference>
<evidence type="ECO:0000256" key="1">
    <source>
        <dbReference type="SAM" id="MobiDB-lite"/>
    </source>
</evidence>
<evidence type="ECO:0000313" key="3">
    <source>
        <dbReference type="Proteomes" id="UP000287651"/>
    </source>
</evidence>
<organism evidence="2 3">
    <name type="scientific">Ensete ventricosum</name>
    <name type="common">Abyssinian banana</name>
    <name type="synonym">Musa ensete</name>
    <dbReference type="NCBI Taxonomy" id="4639"/>
    <lineage>
        <taxon>Eukaryota</taxon>
        <taxon>Viridiplantae</taxon>
        <taxon>Streptophyta</taxon>
        <taxon>Embryophyta</taxon>
        <taxon>Tracheophyta</taxon>
        <taxon>Spermatophyta</taxon>
        <taxon>Magnoliopsida</taxon>
        <taxon>Liliopsida</taxon>
        <taxon>Zingiberales</taxon>
        <taxon>Musaceae</taxon>
        <taxon>Ensete</taxon>
    </lineage>
</organism>
<accession>A0A426Z586</accession>
<reference evidence="2 3" key="1">
    <citation type="journal article" date="2014" name="Agronomy (Basel)">
        <title>A Draft Genome Sequence for Ensete ventricosum, the Drought-Tolerant Tree Against Hunger.</title>
        <authorList>
            <person name="Harrison J."/>
            <person name="Moore K.A."/>
            <person name="Paszkiewicz K."/>
            <person name="Jones T."/>
            <person name="Grant M."/>
            <person name="Ambacheew D."/>
            <person name="Muzemil S."/>
            <person name="Studholme D.J."/>
        </authorList>
    </citation>
    <scope>NUCLEOTIDE SEQUENCE [LARGE SCALE GENOMIC DNA]</scope>
</reference>
<proteinExistence type="predicted"/>
<dbReference type="AlphaFoldDB" id="A0A426Z586"/>
<evidence type="ECO:0000313" key="2">
    <source>
        <dbReference type="EMBL" id="RRT59126.1"/>
    </source>
</evidence>
<gene>
    <name evidence="2" type="ORF">B296_00022717</name>
</gene>
<name>A0A426Z586_ENSVE</name>
<feature type="region of interest" description="Disordered" evidence="1">
    <location>
        <begin position="33"/>
        <end position="83"/>
    </location>
</feature>
<protein>
    <submittedName>
        <fullName evidence="2">Uncharacterized protein</fullName>
    </submittedName>
</protein>
<sequence length="119" mass="13140">MAYVRPTARGIGIERRREQLANRLTDAAFVWAPHPHTQPKPLRGAVGPQHKPRRAVLLGRGTRKKNPMEDEIGGGDKGRSFPMDPNLPIGVCQNCRHALCVVGVDSYADKFFNDPSRSG</sequence>